<feature type="region of interest" description="Disordered" evidence="1">
    <location>
        <begin position="331"/>
        <end position="351"/>
    </location>
</feature>
<dbReference type="RefSeq" id="WP_051193067.1">
    <property type="nucleotide sequence ID" value="NZ_JBIAQY010000015.1"/>
</dbReference>
<keyword evidence="2" id="KW-0812">Transmembrane</keyword>
<dbReference type="Pfam" id="PF11887">
    <property type="entry name" value="Mce4_CUP1"/>
    <property type="match status" value="1"/>
</dbReference>
<evidence type="ECO:0000313" key="6">
    <source>
        <dbReference type="Proteomes" id="UP001601992"/>
    </source>
</evidence>
<proteinExistence type="predicted"/>
<feature type="domain" description="Mce/MlaD" evidence="3">
    <location>
        <begin position="40"/>
        <end position="114"/>
    </location>
</feature>
<dbReference type="InterPro" id="IPR052336">
    <property type="entry name" value="MlaD_Phospholipid_Transporter"/>
</dbReference>
<accession>A0ABW6S923</accession>
<feature type="domain" description="Mammalian cell entry C-terminal" evidence="4">
    <location>
        <begin position="122"/>
        <end position="290"/>
    </location>
</feature>
<reference evidence="5 6" key="1">
    <citation type="submission" date="2024-10" db="EMBL/GenBank/DDBJ databases">
        <title>The Natural Products Discovery Center: Release of the First 8490 Sequenced Strains for Exploring Actinobacteria Biosynthetic Diversity.</title>
        <authorList>
            <person name="Kalkreuter E."/>
            <person name="Kautsar S.A."/>
            <person name="Yang D."/>
            <person name="Bader C.D."/>
            <person name="Teijaro C.N."/>
            <person name="Fluegel L."/>
            <person name="Davis C.M."/>
            <person name="Simpson J.R."/>
            <person name="Lauterbach L."/>
            <person name="Steele A.D."/>
            <person name="Gui C."/>
            <person name="Meng S."/>
            <person name="Li G."/>
            <person name="Viehrig K."/>
            <person name="Ye F."/>
            <person name="Su P."/>
            <person name="Kiefer A.F."/>
            <person name="Nichols A."/>
            <person name="Cepeda A.J."/>
            <person name="Yan W."/>
            <person name="Fan B."/>
            <person name="Jiang Y."/>
            <person name="Adhikari A."/>
            <person name="Zheng C.-J."/>
            <person name="Schuster L."/>
            <person name="Cowan T.M."/>
            <person name="Smanski M.J."/>
            <person name="Chevrette M.G."/>
            <person name="De Carvalho L.P.S."/>
            <person name="Shen B."/>
        </authorList>
    </citation>
    <scope>NUCLEOTIDE SEQUENCE [LARGE SCALE GENOMIC DNA]</scope>
    <source>
        <strain evidence="5 6">NPDC002593</strain>
    </source>
</reference>
<feature type="transmembrane region" description="Helical" evidence="2">
    <location>
        <begin position="12"/>
        <end position="30"/>
    </location>
</feature>
<gene>
    <name evidence="5" type="ORF">ACFYXQ_34055</name>
</gene>
<evidence type="ECO:0000256" key="2">
    <source>
        <dbReference type="SAM" id="Phobius"/>
    </source>
</evidence>
<dbReference type="InterPro" id="IPR005693">
    <property type="entry name" value="Mce"/>
</dbReference>
<comment type="caution">
    <text evidence="5">The sequence shown here is derived from an EMBL/GenBank/DDBJ whole genome shotgun (WGS) entry which is preliminary data.</text>
</comment>
<dbReference type="PANTHER" id="PTHR33371">
    <property type="entry name" value="INTERMEMBRANE PHOSPHOLIPID TRANSPORT SYSTEM BINDING PROTEIN MLAD-RELATED"/>
    <property type="match status" value="1"/>
</dbReference>
<dbReference type="EMBL" id="JBIAQY010000015">
    <property type="protein sequence ID" value="MFF3572805.1"/>
    <property type="molecule type" value="Genomic_DNA"/>
</dbReference>
<dbReference type="PANTHER" id="PTHR33371:SF16">
    <property type="entry name" value="MCE-FAMILY PROTEIN MCE3F"/>
    <property type="match status" value="1"/>
</dbReference>
<organism evidence="5 6">
    <name type="scientific">Nocardia jiangxiensis</name>
    <dbReference type="NCBI Taxonomy" id="282685"/>
    <lineage>
        <taxon>Bacteria</taxon>
        <taxon>Bacillati</taxon>
        <taxon>Actinomycetota</taxon>
        <taxon>Actinomycetes</taxon>
        <taxon>Mycobacteriales</taxon>
        <taxon>Nocardiaceae</taxon>
        <taxon>Nocardia</taxon>
    </lineage>
</organism>
<evidence type="ECO:0000313" key="5">
    <source>
        <dbReference type="EMBL" id="MFF3572805.1"/>
    </source>
</evidence>
<protein>
    <submittedName>
        <fullName evidence="5">MCE family protein</fullName>
    </submittedName>
</protein>
<sequence>MKLSPLVRTQLIIFTVVSLVSTVFTGIYYLRIPAALSIGRYHVTVELPRAGGLYQSANVTYDGHTIGRVTSVDLHPSGVRATLSLIDSVRVPSALIARVRSMSAIGEQYVDLQPSSNGGPYLHDGSTIPVNQVRVADQIGPILDQTRTILASLPPGTLHSVLDQAARALGGEGGDLAQILDSTTNFVDALAANGNALVTLVQQLTPLLNTQLVSSAEIRSWAQNLADLTEQLRTADPAVRDILQRGPAAADQADQLFQQLAPTLPLLLTNMTTLGQVALTYNPAIEQVLVLLPPLIAAENTAGKRGVPDGAVNVVFSAEVQDPAACTTGYLPANQRRMPTDTGSPATPSDLYCNVPQNSPFAVRGMRNLPCLNNPGVRAATPEQCSGGARPPTGDNNPGELGPTPAAAAPPHPAAAHTTTPAPAAPAVAHYLPGTPLYLTPDGTAYRHIEIGPNSPPAHQDPAWTQLLTVPIP</sequence>
<evidence type="ECO:0000256" key="1">
    <source>
        <dbReference type="SAM" id="MobiDB-lite"/>
    </source>
</evidence>
<dbReference type="InterPro" id="IPR024516">
    <property type="entry name" value="Mce_C"/>
</dbReference>
<dbReference type="Pfam" id="PF02470">
    <property type="entry name" value="MlaD"/>
    <property type="match status" value="1"/>
</dbReference>
<evidence type="ECO:0000259" key="3">
    <source>
        <dbReference type="Pfam" id="PF02470"/>
    </source>
</evidence>
<evidence type="ECO:0000259" key="4">
    <source>
        <dbReference type="Pfam" id="PF11887"/>
    </source>
</evidence>
<keyword evidence="2" id="KW-0472">Membrane</keyword>
<dbReference type="NCBIfam" id="TIGR00996">
    <property type="entry name" value="Mtu_fam_mce"/>
    <property type="match status" value="1"/>
</dbReference>
<feature type="region of interest" description="Disordered" evidence="1">
    <location>
        <begin position="381"/>
        <end position="422"/>
    </location>
</feature>
<dbReference type="Proteomes" id="UP001601992">
    <property type="component" value="Unassembled WGS sequence"/>
</dbReference>
<name>A0ABW6S923_9NOCA</name>
<keyword evidence="6" id="KW-1185">Reference proteome</keyword>
<dbReference type="InterPro" id="IPR003399">
    <property type="entry name" value="Mce/MlaD"/>
</dbReference>
<keyword evidence="2" id="KW-1133">Transmembrane helix</keyword>